<evidence type="ECO:0000259" key="7">
    <source>
        <dbReference type="Pfam" id="PF00155"/>
    </source>
</evidence>
<comment type="cofactor">
    <cofactor evidence="1">
        <name>pyridoxal 5'-phosphate</name>
        <dbReference type="ChEBI" id="CHEBI:597326"/>
    </cofactor>
</comment>
<dbReference type="PANTHER" id="PTHR46383:SF1">
    <property type="entry name" value="ASPARTATE AMINOTRANSFERASE"/>
    <property type="match status" value="1"/>
</dbReference>
<evidence type="ECO:0000256" key="1">
    <source>
        <dbReference type="ARBA" id="ARBA00001933"/>
    </source>
</evidence>
<dbReference type="OrthoDB" id="4498254at2"/>
<gene>
    <name evidence="8" type="ORF">C5E45_30235</name>
</gene>
<evidence type="ECO:0000256" key="5">
    <source>
        <dbReference type="ARBA" id="ARBA00022898"/>
    </source>
</evidence>
<evidence type="ECO:0000256" key="6">
    <source>
        <dbReference type="SAM" id="MobiDB-lite"/>
    </source>
</evidence>
<protein>
    <recommendedName>
        <fullName evidence="7">Aminotransferase class I/classII large domain-containing protein</fullName>
    </recommendedName>
</protein>
<dbReference type="EMBL" id="PSZC01000031">
    <property type="protein sequence ID" value="PPJ34513.1"/>
    <property type="molecule type" value="Genomic_DNA"/>
</dbReference>
<dbReference type="InterPro" id="IPR015424">
    <property type="entry name" value="PyrdxlP-dep_Trfase"/>
</dbReference>
<evidence type="ECO:0000313" key="8">
    <source>
        <dbReference type="EMBL" id="PPJ34513.1"/>
    </source>
</evidence>
<organism evidence="8 9">
    <name type="scientific">Nocardia nova</name>
    <dbReference type="NCBI Taxonomy" id="37330"/>
    <lineage>
        <taxon>Bacteria</taxon>
        <taxon>Bacillati</taxon>
        <taxon>Actinomycetota</taxon>
        <taxon>Actinomycetes</taxon>
        <taxon>Mycobacteriales</taxon>
        <taxon>Nocardiaceae</taxon>
        <taxon>Nocardia</taxon>
    </lineage>
</organism>
<name>A0A2S6AH11_9NOCA</name>
<reference evidence="8 9" key="1">
    <citation type="submission" date="2018-02" db="EMBL/GenBank/DDBJ databases">
        <title>8 Nocardia nova and 1 Nocardia cyriacigeorgica strain used for evolution to TMP-SMX.</title>
        <authorList>
            <person name="Mehta H."/>
            <person name="Weng J."/>
            <person name="Shamoo Y."/>
        </authorList>
    </citation>
    <scope>NUCLEOTIDE SEQUENCE [LARGE SCALE GENOMIC DNA]</scope>
    <source>
        <strain evidence="8 9">MDA3139</strain>
    </source>
</reference>
<comment type="caution">
    <text evidence="8">The sequence shown here is derived from an EMBL/GenBank/DDBJ whole genome shotgun (WGS) entry which is preliminary data.</text>
</comment>
<dbReference type="Gene3D" id="3.40.640.10">
    <property type="entry name" value="Type I PLP-dependent aspartate aminotransferase-like (Major domain)"/>
    <property type="match status" value="1"/>
</dbReference>
<proteinExistence type="inferred from homology"/>
<evidence type="ECO:0000256" key="2">
    <source>
        <dbReference type="ARBA" id="ARBA00007441"/>
    </source>
</evidence>
<keyword evidence="4" id="KW-0808">Transferase</keyword>
<feature type="domain" description="Aminotransferase class I/classII large" evidence="7">
    <location>
        <begin position="108"/>
        <end position="392"/>
    </location>
</feature>
<dbReference type="GO" id="GO:0030170">
    <property type="term" value="F:pyridoxal phosphate binding"/>
    <property type="evidence" value="ECO:0007669"/>
    <property type="project" value="InterPro"/>
</dbReference>
<dbReference type="CDD" id="cd00609">
    <property type="entry name" value="AAT_like"/>
    <property type="match status" value="1"/>
</dbReference>
<feature type="region of interest" description="Disordered" evidence="6">
    <location>
        <begin position="1"/>
        <end position="26"/>
    </location>
</feature>
<dbReference type="AlphaFoldDB" id="A0A2S6AH11"/>
<dbReference type="SUPFAM" id="SSF53383">
    <property type="entry name" value="PLP-dependent transferases"/>
    <property type="match status" value="1"/>
</dbReference>
<dbReference type="InterPro" id="IPR004839">
    <property type="entry name" value="Aminotransferase_I/II_large"/>
</dbReference>
<dbReference type="InterPro" id="IPR050596">
    <property type="entry name" value="AspAT/PAT-like"/>
</dbReference>
<keyword evidence="3" id="KW-0032">Aminotransferase</keyword>
<dbReference type="GO" id="GO:0006520">
    <property type="term" value="P:amino acid metabolic process"/>
    <property type="evidence" value="ECO:0007669"/>
    <property type="project" value="InterPro"/>
</dbReference>
<dbReference type="InterPro" id="IPR015421">
    <property type="entry name" value="PyrdxlP-dep_Trfase_major"/>
</dbReference>
<dbReference type="GO" id="GO:0008483">
    <property type="term" value="F:transaminase activity"/>
    <property type="evidence" value="ECO:0007669"/>
    <property type="project" value="UniProtKB-KW"/>
</dbReference>
<dbReference type="Pfam" id="PF00155">
    <property type="entry name" value="Aminotran_1_2"/>
    <property type="match status" value="1"/>
</dbReference>
<evidence type="ECO:0000313" key="9">
    <source>
        <dbReference type="Proteomes" id="UP000239874"/>
    </source>
</evidence>
<keyword evidence="5" id="KW-0663">Pyridoxal phosphate</keyword>
<comment type="similarity">
    <text evidence="2">Belongs to the class-I pyridoxal-phosphate-dependent aminotransferase family.</text>
</comment>
<accession>A0A2S6AH11</accession>
<dbReference type="Proteomes" id="UP000239874">
    <property type="component" value="Unassembled WGS sequence"/>
</dbReference>
<evidence type="ECO:0000256" key="4">
    <source>
        <dbReference type="ARBA" id="ARBA00022679"/>
    </source>
</evidence>
<sequence length="484" mass="52490">MERYPGPRPGAAGNRAAVTTGPRHPGRAAAGLILRSEERKKELRRQLPETVPFLGRSGRRYHGVLDAYHGETGFEIDPAAARALRRAWNDVAPHRIRRRGLPDYDKRQPLELRESAAARLFDRLHRPADGIAGVRVRPEEVIVCPYSSMLMLEEVIATVVRPGGVIVCPEGFYKNFATHIAKFDVRVVVPEATPDDSFRIDPMALARELERHGDDVCAVLLTLPGNPVVTRYSPDELRELAGVLVAAGVPVVCDMAFDRIVGGHIPLAALEVPTAHGPVRLYDRMVTVTGNSKGYNAFGPCKLGAACSGDAQWLERIRARLTIAFQRESTHLVRAVLDHTPDAYFEHNRKLVREQFDTALERIAAINAEFGSNTLRPLGSGASMFVSVVADSTLLDAAGVGDSAALEDLLLAGAGIDSVALGRTGSPRPGVRLNVLAPRHGPGTESRELIDELFDRLGGLVADLAGGATYRDILRRRGIAEPPA</sequence>
<evidence type="ECO:0000256" key="3">
    <source>
        <dbReference type="ARBA" id="ARBA00022576"/>
    </source>
</evidence>
<dbReference type="PANTHER" id="PTHR46383">
    <property type="entry name" value="ASPARTATE AMINOTRANSFERASE"/>
    <property type="match status" value="1"/>
</dbReference>